<feature type="transmembrane region" description="Helical" evidence="5">
    <location>
        <begin position="245"/>
        <end position="264"/>
    </location>
</feature>
<sequence>MHLKNDDSFDRRSISWMLASVVLFATNTLTIRAVALHFPGADGWVAMLFRGTVGIAVVFALFGFGRGLNPMRLFKGRLIVTRGIVGALSTVAFYITVIKLGAGRAVIINLTYPIFASIIAAVWLKEHLNRAAMAWMLVGFCGLVVFLSDNGRLGAPAPYDWLALAGAVGSGWVIVIIRRLRHEEHPATIYASQAVYSIAIAAPAVVKLPVLPAAAWVGLAAGAVIVTFAQLIMTRAYQFMSVSRGSSLQMLLPLTTAVGSFLIFGERFHAIQMAGGALTLLATWRVVMAR</sequence>
<gene>
    <name evidence="7" type="ORF">JIN84_13345</name>
</gene>
<evidence type="ECO:0000313" key="7">
    <source>
        <dbReference type="EMBL" id="MBK1816605.1"/>
    </source>
</evidence>
<feature type="transmembrane region" description="Helical" evidence="5">
    <location>
        <begin position="214"/>
        <end position="233"/>
    </location>
</feature>
<evidence type="ECO:0000256" key="3">
    <source>
        <dbReference type="ARBA" id="ARBA00022989"/>
    </source>
</evidence>
<dbReference type="PANTHER" id="PTHR22911">
    <property type="entry name" value="ACYL-MALONYL CONDENSING ENZYME-RELATED"/>
    <property type="match status" value="1"/>
</dbReference>
<accession>A0A934VBY6</accession>
<comment type="subcellular location">
    <subcellularLocation>
        <location evidence="1">Membrane</location>
        <topology evidence="1">Multi-pass membrane protein</topology>
    </subcellularLocation>
</comment>
<evidence type="ECO:0000256" key="4">
    <source>
        <dbReference type="ARBA" id="ARBA00023136"/>
    </source>
</evidence>
<dbReference type="SUPFAM" id="SSF103481">
    <property type="entry name" value="Multidrug resistance efflux transporter EmrE"/>
    <property type="match status" value="2"/>
</dbReference>
<feature type="transmembrane region" description="Helical" evidence="5">
    <location>
        <begin position="76"/>
        <end position="96"/>
    </location>
</feature>
<evidence type="ECO:0000256" key="5">
    <source>
        <dbReference type="SAM" id="Phobius"/>
    </source>
</evidence>
<keyword evidence="3 5" id="KW-1133">Transmembrane helix</keyword>
<feature type="transmembrane region" description="Helical" evidence="5">
    <location>
        <begin position="44"/>
        <end position="64"/>
    </location>
</feature>
<organism evidence="7 8">
    <name type="scientific">Luteolibacter yonseiensis</name>
    <dbReference type="NCBI Taxonomy" id="1144680"/>
    <lineage>
        <taxon>Bacteria</taxon>
        <taxon>Pseudomonadati</taxon>
        <taxon>Verrucomicrobiota</taxon>
        <taxon>Verrucomicrobiia</taxon>
        <taxon>Verrucomicrobiales</taxon>
        <taxon>Verrucomicrobiaceae</taxon>
        <taxon>Luteolibacter</taxon>
    </lineage>
</organism>
<dbReference type="InterPro" id="IPR000620">
    <property type="entry name" value="EamA_dom"/>
</dbReference>
<protein>
    <submittedName>
        <fullName evidence="7">DMT family transporter</fullName>
    </submittedName>
</protein>
<keyword evidence="4 5" id="KW-0472">Membrane</keyword>
<dbReference type="Proteomes" id="UP000600139">
    <property type="component" value="Unassembled WGS sequence"/>
</dbReference>
<dbReference type="RefSeq" id="WP_200351538.1">
    <property type="nucleotide sequence ID" value="NZ_BAABHZ010000006.1"/>
</dbReference>
<feature type="domain" description="EamA" evidence="6">
    <location>
        <begin position="160"/>
        <end position="285"/>
    </location>
</feature>
<feature type="transmembrane region" description="Helical" evidence="5">
    <location>
        <begin position="189"/>
        <end position="208"/>
    </location>
</feature>
<feature type="transmembrane region" description="Helical" evidence="5">
    <location>
        <begin position="16"/>
        <end position="38"/>
    </location>
</feature>
<dbReference type="GO" id="GO:0016020">
    <property type="term" value="C:membrane"/>
    <property type="evidence" value="ECO:0007669"/>
    <property type="project" value="UniProtKB-SubCell"/>
</dbReference>
<evidence type="ECO:0000256" key="1">
    <source>
        <dbReference type="ARBA" id="ARBA00004141"/>
    </source>
</evidence>
<dbReference type="EMBL" id="JAENIK010000011">
    <property type="protein sequence ID" value="MBK1816605.1"/>
    <property type="molecule type" value="Genomic_DNA"/>
</dbReference>
<feature type="transmembrane region" description="Helical" evidence="5">
    <location>
        <begin position="159"/>
        <end position="177"/>
    </location>
</feature>
<keyword evidence="8" id="KW-1185">Reference proteome</keyword>
<feature type="transmembrane region" description="Helical" evidence="5">
    <location>
        <begin position="131"/>
        <end position="147"/>
    </location>
</feature>
<dbReference type="InterPro" id="IPR037185">
    <property type="entry name" value="EmrE-like"/>
</dbReference>
<evidence type="ECO:0000313" key="8">
    <source>
        <dbReference type="Proteomes" id="UP000600139"/>
    </source>
</evidence>
<keyword evidence="2 5" id="KW-0812">Transmembrane</keyword>
<name>A0A934VBY6_9BACT</name>
<feature type="transmembrane region" description="Helical" evidence="5">
    <location>
        <begin position="270"/>
        <end position="287"/>
    </location>
</feature>
<comment type="caution">
    <text evidence="7">The sequence shown here is derived from an EMBL/GenBank/DDBJ whole genome shotgun (WGS) entry which is preliminary data.</text>
</comment>
<reference evidence="7" key="1">
    <citation type="submission" date="2021-01" db="EMBL/GenBank/DDBJ databases">
        <title>Modified the classification status of verrucomicrobia.</title>
        <authorList>
            <person name="Feng X."/>
        </authorList>
    </citation>
    <scope>NUCLEOTIDE SEQUENCE</scope>
    <source>
        <strain evidence="7">JCM 18052</strain>
    </source>
</reference>
<dbReference type="Pfam" id="PF00892">
    <property type="entry name" value="EamA"/>
    <property type="match status" value="2"/>
</dbReference>
<evidence type="ECO:0000256" key="2">
    <source>
        <dbReference type="ARBA" id="ARBA00022692"/>
    </source>
</evidence>
<evidence type="ECO:0000259" key="6">
    <source>
        <dbReference type="Pfam" id="PF00892"/>
    </source>
</evidence>
<feature type="transmembrane region" description="Helical" evidence="5">
    <location>
        <begin position="102"/>
        <end position="124"/>
    </location>
</feature>
<dbReference type="PANTHER" id="PTHR22911:SF6">
    <property type="entry name" value="SOLUTE CARRIER FAMILY 35 MEMBER G1"/>
    <property type="match status" value="1"/>
</dbReference>
<dbReference type="AlphaFoldDB" id="A0A934VBY6"/>
<proteinExistence type="predicted"/>
<feature type="domain" description="EamA" evidence="6">
    <location>
        <begin position="13"/>
        <end position="147"/>
    </location>
</feature>